<keyword evidence="1" id="KW-0812">Transmembrane</keyword>
<evidence type="ECO:0000313" key="3">
    <source>
        <dbReference type="EMBL" id="PKC10639.1"/>
    </source>
</evidence>
<feature type="transmembrane region" description="Helical" evidence="1">
    <location>
        <begin position="51"/>
        <end position="68"/>
    </location>
</feature>
<comment type="caution">
    <text evidence="3">The sequence shown here is derived from an EMBL/GenBank/DDBJ whole genome shotgun (WGS) entry which is preliminary data.</text>
</comment>
<dbReference type="GO" id="GO:0004527">
    <property type="term" value="F:exonuclease activity"/>
    <property type="evidence" value="ECO:0007669"/>
    <property type="project" value="InterPro"/>
</dbReference>
<dbReference type="EMBL" id="LLXJ01000366">
    <property type="protein sequence ID" value="PKC10639.1"/>
    <property type="molecule type" value="Genomic_DNA"/>
</dbReference>
<dbReference type="Gene3D" id="3.40.50.12390">
    <property type="match status" value="1"/>
</dbReference>
<reference evidence="4 5" key="4">
    <citation type="submission" date="2017-10" db="EMBL/GenBank/DDBJ databases">
        <title>Genome analyses suggest a sexual origin of heterokaryosis in a supposedly ancient asexual fungus.</title>
        <authorList>
            <person name="Corradi N."/>
            <person name="Sedzielewska K."/>
            <person name="Noel J."/>
            <person name="Charron P."/>
            <person name="Farinelli L."/>
            <person name="Marton T."/>
            <person name="Kruger M."/>
            <person name="Pelin A."/>
            <person name="Brachmann A."/>
            <person name="Corradi N."/>
        </authorList>
    </citation>
    <scope>NUCLEOTIDE SEQUENCE [LARGE SCALE GENOMIC DNA]</scope>
    <source>
        <strain evidence="4 5">A1</strain>
    </source>
</reference>
<keyword evidence="1" id="KW-0472">Membrane</keyword>
<accession>A0A2N0PV16</accession>
<dbReference type="VEuPathDB" id="FungiDB:RhiirA1_508429"/>
<evidence type="ECO:0000313" key="6">
    <source>
        <dbReference type="Proteomes" id="UP000232722"/>
    </source>
</evidence>
<organism evidence="3 6">
    <name type="scientific">Rhizophagus irregularis</name>
    <dbReference type="NCBI Taxonomy" id="588596"/>
    <lineage>
        <taxon>Eukaryota</taxon>
        <taxon>Fungi</taxon>
        <taxon>Fungi incertae sedis</taxon>
        <taxon>Mucoromycota</taxon>
        <taxon>Glomeromycotina</taxon>
        <taxon>Glomeromycetes</taxon>
        <taxon>Glomerales</taxon>
        <taxon>Glomeraceae</taxon>
        <taxon>Rhizophagus</taxon>
    </lineage>
</organism>
<feature type="non-terminal residue" evidence="3">
    <location>
        <position position="1"/>
    </location>
</feature>
<dbReference type="AlphaFoldDB" id="A0A2N0PV16"/>
<evidence type="ECO:0000313" key="4">
    <source>
        <dbReference type="EMBL" id="PKC67900.1"/>
    </source>
</evidence>
<reference evidence="4 5" key="3">
    <citation type="submission" date="2017-10" db="EMBL/GenBank/DDBJ databases">
        <title>Extensive intraspecific genome diversity in a model arbuscular mycorrhizal fungus.</title>
        <authorList>
            <person name="Chen E.C.H."/>
            <person name="Morin E."/>
            <person name="Baudet D."/>
            <person name="Noel J."/>
            <person name="Ndikumana S."/>
            <person name="Charron P."/>
            <person name="St-Onge C."/>
            <person name="Giorgi J."/>
            <person name="Grigoriev I.V."/>
            <person name="Roux C."/>
            <person name="Martin F.M."/>
            <person name="Corradi N."/>
        </authorList>
    </citation>
    <scope>NUCLEOTIDE SEQUENCE [LARGE SCALE GENOMIC DNA]</scope>
    <source>
        <strain evidence="4 5">A1</strain>
    </source>
</reference>
<dbReference type="Pfam" id="PF03159">
    <property type="entry name" value="XRN_N"/>
    <property type="match status" value="1"/>
</dbReference>
<evidence type="ECO:0000256" key="1">
    <source>
        <dbReference type="SAM" id="Phobius"/>
    </source>
</evidence>
<protein>
    <recommendedName>
        <fullName evidence="2">Xrn1 N-terminal domain-containing protein</fullName>
    </recommendedName>
</protein>
<gene>
    <name evidence="4" type="ORF">RhiirA1_508429</name>
    <name evidence="3" type="ORF">RhiirA5_288552</name>
</gene>
<keyword evidence="1" id="KW-1133">Transmembrane helix</keyword>
<dbReference type="GO" id="GO:0003676">
    <property type="term" value="F:nucleic acid binding"/>
    <property type="evidence" value="ECO:0007669"/>
    <property type="project" value="InterPro"/>
</dbReference>
<name>A0A2N0PV16_9GLOM</name>
<evidence type="ECO:0000259" key="2">
    <source>
        <dbReference type="Pfam" id="PF03159"/>
    </source>
</evidence>
<proteinExistence type="predicted"/>
<dbReference type="Proteomes" id="UP000232722">
    <property type="component" value="Unassembled WGS sequence"/>
</dbReference>
<dbReference type="InterPro" id="IPR004859">
    <property type="entry name" value="Xrn1_N"/>
</dbReference>
<sequence length="69" mass="8083">NPNNIEFNNLYLDINSIIYSDKPTSATKENMMIKIMKYTKQIVAMIHLRKILYLMIKIGIVIEINVLIK</sequence>
<reference evidence="3 6" key="1">
    <citation type="submission" date="2016-04" db="EMBL/GenBank/DDBJ databases">
        <title>Genome analyses suggest a sexual origin of heterokaryosis in a supposedly ancient asexual fungus.</title>
        <authorList>
            <person name="Ropars J."/>
            <person name="Sedzielewska K."/>
            <person name="Noel J."/>
            <person name="Charron P."/>
            <person name="Farinelli L."/>
            <person name="Marton T."/>
            <person name="Kruger M."/>
            <person name="Pelin A."/>
            <person name="Brachmann A."/>
            <person name="Corradi N."/>
        </authorList>
    </citation>
    <scope>NUCLEOTIDE SEQUENCE [LARGE SCALE GENOMIC DNA]</scope>
    <source>
        <strain evidence="3 6">A5</strain>
    </source>
</reference>
<dbReference type="EMBL" id="LLXH01000364">
    <property type="protein sequence ID" value="PKC67900.1"/>
    <property type="molecule type" value="Genomic_DNA"/>
</dbReference>
<feature type="domain" description="Xrn1 N-terminal" evidence="2">
    <location>
        <begin position="3"/>
        <end position="56"/>
    </location>
</feature>
<dbReference type="Proteomes" id="UP000232688">
    <property type="component" value="Unassembled WGS sequence"/>
</dbReference>
<reference evidence="3 6" key="2">
    <citation type="submission" date="2017-09" db="EMBL/GenBank/DDBJ databases">
        <title>Extensive intraspecific genome diversity in a model arbuscular mycorrhizal fungus.</title>
        <authorList>
            <person name="Chen E.C."/>
            <person name="Morin E."/>
            <person name="Beaudet D."/>
            <person name="Noel J."/>
            <person name="Ndikumana S."/>
            <person name="Charron P."/>
            <person name="St-Onge C."/>
            <person name="Giorgi J."/>
            <person name="Grigoriev I.V."/>
            <person name="Roux C."/>
            <person name="Martin F.M."/>
            <person name="Corradi N."/>
        </authorList>
    </citation>
    <scope>NUCLEOTIDE SEQUENCE [LARGE SCALE GENOMIC DNA]</scope>
    <source>
        <strain evidence="3 6">A5</strain>
    </source>
</reference>
<evidence type="ECO:0000313" key="5">
    <source>
        <dbReference type="Proteomes" id="UP000232688"/>
    </source>
</evidence>